<dbReference type="Gene3D" id="1.10.720.10">
    <property type="match status" value="1"/>
</dbReference>
<dbReference type="Pfam" id="PF07498">
    <property type="entry name" value="Rho_N"/>
    <property type="match status" value="1"/>
</dbReference>
<dbReference type="EMBL" id="CP000431">
    <property type="protein sequence ID" value="ABG92188.1"/>
    <property type="molecule type" value="Genomic_DNA"/>
</dbReference>
<feature type="compositionally biased region" description="Basic and acidic residues" evidence="1">
    <location>
        <begin position="7"/>
        <end position="43"/>
    </location>
</feature>
<evidence type="ECO:0000256" key="1">
    <source>
        <dbReference type="SAM" id="MobiDB-lite"/>
    </source>
</evidence>
<dbReference type="eggNOG" id="ENOG5032ZGI">
    <property type="taxonomic scope" value="Bacteria"/>
</dbReference>
<dbReference type="InterPro" id="IPR055642">
    <property type="entry name" value="DUF7218"/>
</dbReference>
<gene>
    <name evidence="3" type="ordered locus">RHA1_ro00352</name>
</gene>
<feature type="region of interest" description="Disordered" evidence="1">
    <location>
        <begin position="1"/>
        <end position="69"/>
    </location>
</feature>
<reference evidence="4" key="1">
    <citation type="journal article" date="2006" name="Proc. Natl. Acad. Sci. U.S.A.">
        <title>The complete genome of Rhodococcus sp. RHA1 provides insights into a catabolic powerhouse.</title>
        <authorList>
            <person name="McLeod M.P."/>
            <person name="Warren R.L."/>
            <person name="Hsiao W.W.L."/>
            <person name="Araki N."/>
            <person name="Myhre M."/>
            <person name="Fernandes C."/>
            <person name="Miyazawa D."/>
            <person name="Wong W."/>
            <person name="Lillquist A.L."/>
            <person name="Wang D."/>
            <person name="Dosanjh M."/>
            <person name="Hara H."/>
            <person name="Petrescu A."/>
            <person name="Morin R.D."/>
            <person name="Yang G."/>
            <person name="Stott J.M."/>
            <person name="Schein J.E."/>
            <person name="Shin H."/>
            <person name="Smailus D."/>
            <person name="Siddiqui A.S."/>
            <person name="Marra M.A."/>
            <person name="Jones S.J.M."/>
            <person name="Holt R."/>
            <person name="Brinkman F.S.L."/>
            <person name="Miyauchi K."/>
            <person name="Fukuda M."/>
            <person name="Davies J.E."/>
            <person name="Mohn W.W."/>
            <person name="Eltis L.D."/>
        </authorList>
    </citation>
    <scope>NUCLEOTIDE SEQUENCE [LARGE SCALE GENOMIC DNA]</scope>
    <source>
        <strain evidence="4">RHA1</strain>
    </source>
</reference>
<evidence type="ECO:0000313" key="4">
    <source>
        <dbReference type="Proteomes" id="UP000008710"/>
    </source>
</evidence>
<dbReference type="Pfam" id="PF23855">
    <property type="entry name" value="DUF7218"/>
    <property type="match status" value="1"/>
</dbReference>
<protein>
    <recommendedName>
        <fullName evidence="2">Rho termination factor-like N-terminal domain-containing protein</fullName>
    </recommendedName>
</protein>
<accession>Q0SJU8</accession>
<dbReference type="InterPro" id="IPR036269">
    <property type="entry name" value="Rho_N_sf"/>
</dbReference>
<organism evidence="3 4">
    <name type="scientific">Rhodococcus jostii (strain RHA1)</name>
    <dbReference type="NCBI Taxonomy" id="101510"/>
    <lineage>
        <taxon>Bacteria</taxon>
        <taxon>Bacillati</taxon>
        <taxon>Actinomycetota</taxon>
        <taxon>Actinomycetes</taxon>
        <taxon>Mycobacteriales</taxon>
        <taxon>Nocardiaceae</taxon>
        <taxon>Rhodococcus</taxon>
    </lineage>
</organism>
<dbReference type="AlphaFoldDB" id="Q0SJU8"/>
<dbReference type="Proteomes" id="UP000008710">
    <property type="component" value="Chromosome"/>
</dbReference>
<feature type="domain" description="Rho termination factor-like N-terminal" evidence="2">
    <location>
        <begin position="69"/>
        <end position="99"/>
    </location>
</feature>
<evidence type="ECO:0000313" key="3">
    <source>
        <dbReference type="EMBL" id="ABG92188.1"/>
    </source>
</evidence>
<evidence type="ECO:0000259" key="2">
    <source>
        <dbReference type="Pfam" id="PF07498"/>
    </source>
</evidence>
<sequence length="102" mass="11900">MQQRRCFGWEEHEMARKDSQPQLKDQEMYEELREKGDSKEKAARISNAAASRGRENVGKSGGKSQSYEDWTVDELQKRAKELGLQGYSKLNKKELIDELRNH</sequence>
<dbReference type="InterPro" id="IPR011112">
    <property type="entry name" value="Rho-like_N"/>
</dbReference>
<proteinExistence type="predicted"/>
<dbReference type="HOGENOM" id="CLU_167356_0_0_11"/>
<dbReference type="SUPFAM" id="SSF68912">
    <property type="entry name" value="Rho N-terminal domain-like"/>
    <property type="match status" value="1"/>
</dbReference>
<dbReference type="GO" id="GO:0006353">
    <property type="term" value="P:DNA-templated transcription termination"/>
    <property type="evidence" value="ECO:0007669"/>
    <property type="project" value="InterPro"/>
</dbReference>
<dbReference type="KEGG" id="rha:RHA1_ro00352"/>
<name>Q0SJU8_RHOJR</name>